<gene>
    <name evidence="1" type="ORF">BDV98DRAFT_570647</name>
</gene>
<name>A0A5C3QC70_9AGAR</name>
<dbReference type="EMBL" id="ML178832">
    <property type="protein sequence ID" value="TFK99654.1"/>
    <property type="molecule type" value="Genomic_DNA"/>
</dbReference>
<evidence type="ECO:0000313" key="2">
    <source>
        <dbReference type="Proteomes" id="UP000305067"/>
    </source>
</evidence>
<reference evidence="1 2" key="1">
    <citation type="journal article" date="2019" name="Nat. Ecol. Evol.">
        <title>Megaphylogeny resolves global patterns of mushroom evolution.</title>
        <authorList>
            <person name="Varga T."/>
            <person name="Krizsan K."/>
            <person name="Foldi C."/>
            <person name="Dima B."/>
            <person name="Sanchez-Garcia M."/>
            <person name="Sanchez-Ramirez S."/>
            <person name="Szollosi G.J."/>
            <person name="Szarkandi J.G."/>
            <person name="Papp V."/>
            <person name="Albert L."/>
            <person name="Andreopoulos W."/>
            <person name="Angelini C."/>
            <person name="Antonin V."/>
            <person name="Barry K.W."/>
            <person name="Bougher N.L."/>
            <person name="Buchanan P."/>
            <person name="Buyck B."/>
            <person name="Bense V."/>
            <person name="Catcheside P."/>
            <person name="Chovatia M."/>
            <person name="Cooper J."/>
            <person name="Damon W."/>
            <person name="Desjardin D."/>
            <person name="Finy P."/>
            <person name="Geml J."/>
            <person name="Haridas S."/>
            <person name="Hughes K."/>
            <person name="Justo A."/>
            <person name="Karasinski D."/>
            <person name="Kautmanova I."/>
            <person name="Kiss B."/>
            <person name="Kocsube S."/>
            <person name="Kotiranta H."/>
            <person name="LaButti K.M."/>
            <person name="Lechner B.E."/>
            <person name="Liimatainen K."/>
            <person name="Lipzen A."/>
            <person name="Lukacs Z."/>
            <person name="Mihaltcheva S."/>
            <person name="Morgado L.N."/>
            <person name="Niskanen T."/>
            <person name="Noordeloos M.E."/>
            <person name="Ohm R.A."/>
            <person name="Ortiz-Santana B."/>
            <person name="Ovrebo C."/>
            <person name="Racz N."/>
            <person name="Riley R."/>
            <person name="Savchenko A."/>
            <person name="Shiryaev A."/>
            <person name="Soop K."/>
            <person name="Spirin V."/>
            <person name="Szebenyi C."/>
            <person name="Tomsovsky M."/>
            <person name="Tulloss R.E."/>
            <person name="Uehling J."/>
            <person name="Grigoriev I.V."/>
            <person name="Vagvolgyi C."/>
            <person name="Papp T."/>
            <person name="Martin F.M."/>
            <person name="Miettinen O."/>
            <person name="Hibbett D.S."/>
            <person name="Nagy L.G."/>
        </authorList>
    </citation>
    <scope>NUCLEOTIDE SEQUENCE [LARGE SCALE GENOMIC DNA]</scope>
    <source>
        <strain evidence="1 2">CBS 309.79</strain>
    </source>
</reference>
<organism evidence="1 2">
    <name type="scientific">Pterulicium gracile</name>
    <dbReference type="NCBI Taxonomy" id="1884261"/>
    <lineage>
        <taxon>Eukaryota</taxon>
        <taxon>Fungi</taxon>
        <taxon>Dikarya</taxon>
        <taxon>Basidiomycota</taxon>
        <taxon>Agaricomycotina</taxon>
        <taxon>Agaricomycetes</taxon>
        <taxon>Agaricomycetidae</taxon>
        <taxon>Agaricales</taxon>
        <taxon>Pleurotineae</taxon>
        <taxon>Pterulaceae</taxon>
        <taxon>Pterulicium</taxon>
    </lineage>
</organism>
<protein>
    <submittedName>
        <fullName evidence="1">Uncharacterized protein</fullName>
    </submittedName>
</protein>
<evidence type="ECO:0000313" key="1">
    <source>
        <dbReference type="EMBL" id="TFK99654.1"/>
    </source>
</evidence>
<dbReference type="Proteomes" id="UP000305067">
    <property type="component" value="Unassembled WGS sequence"/>
</dbReference>
<dbReference type="AlphaFoldDB" id="A0A5C3QC70"/>
<accession>A0A5C3QC70</accession>
<proteinExistence type="predicted"/>
<keyword evidence="2" id="KW-1185">Reference proteome</keyword>
<sequence>MFLLSLNVGETCCQRTIPRLPPRFFLQLYKACSACTSFVAFSLFSASRMRFQSNGRLFPPPSRFPLSALLSFAFSIFYSCMSWSRIFFAFCFFFSCFSSMMCARK</sequence>